<dbReference type="FunFam" id="3.30.565.10:FF:000006">
    <property type="entry name" value="Sensor histidine kinase WalK"/>
    <property type="match status" value="1"/>
</dbReference>
<dbReference type="SUPFAM" id="SSF47384">
    <property type="entry name" value="Homodimeric domain of signal transducing histidine kinase"/>
    <property type="match status" value="1"/>
</dbReference>
<dbReference type="InterPro" id="IPR050736">
    <property type="entry name" value="Sensor_HK_Regulatory"/>
</dbReference>
<evidence type="ECO:0000259" key="9">
    <source>
        <dbReference type="PROSITE" id="PS50113"/>
    </source>
</evidence>
<dbReference type="EC" id="2.7.13.3" evidence="2"/>
<evidence type="ECO:0000256" key="5">
    <source>
        <dbReference type="ARBA" id="ARBA00022777"/>
    </source>
</evidence>
<dbReference type="InterPro" id="IPR003661">
    <property type="entry name" value="HisK_dim/P_dom"/>
</dbReference>
<evidence type="ECO:0000256" key="7">
    <source>
        <dbReference type="SAM" id="MobiDB-lite"/>
    </source>
</evidence>
<dbReference type="InterPro" id="IPR005467">
    <property type="entry name" value="His_kinase_dom"/>
</dbReference>
<dbReference type="InterPro" id="IPR003594">
    <property type="entry name" value="HATPase_dom"/>
</dbReference>
<evidence type="ECO:0000256" key="1">
    <source>
        <dbReference type="ARBA" id="ARBA00000085"/>
    </source>
</evidence>
<gene>
    <name evidence="10" type="ORF">E6W36_03615</name>
</gene>
<dbReference type="GO" id="GO:0000155">
    <property type="term" value="F:phosphorelay sensor kinase activity"/>
    <property type="evidence" value="ECO:0007669"/>
    <property type="project" value="InterPro"/>
</dbReference>
<organism evidence="10 11">
    <name type="scientific">Hankyongella ginsenosidimutans</name>
    <dbReference type="NCBI Taxonomy" id="1763828"/>
    <lineage>
        <taxon>Bacteria</taxon>
        <taxon>Pseudomonadati</taxon>
        <taxon>Pseudomonadota</taxon>
        <taxon>Alphaproteobacteria</taxon>
        <taxon>Sphingomonadales</taxon>
        <taxon>Sphingomonadaceae</taxon>
        <taxon>Hankyongella</taxon>
    </lineage>
</organism>
<dbReference type="Pfam" id="PF00512">
    <property type="entry name" value="HisKA"/>
    <property type="match status" value="1"/>
</dbReference>
<dbReference type="SMART" id="SM00387">
    <property type="entry name" value="HATPase_c"/>
    <property type="match status" value="1"/>
</dbReference>
<dbReference type="CDD" id="cd00082">
    <property type="entry name" value="HisKA"/>
    <property type="match status" value="1"/>
</dbReference>
<dbReference type="PRINTS" id="PR00344">
    <property type="entry name" value="BCTRLSENSOR"/>
</dbReference>
<proteinExistence type="predicted"/>
<dbReference type="Pfam" id="PF02518">
    <property type="entry name" value="HATPase_c"/>
    <property type="match status" value="1"/>
</dbReference>
<dbReference type="SMART" id="SM00388">
    <property type="entry name" value="HisKA"/>
    <property type="match status" value="1"/>
</dbReference>
<dbReference type="PROSITE" id="PS50109">
    <property type="entry name" value="HIS_KIN"/>
    <property type="match status" value="1"/>
</dbReference>
<dbReference type="EMBL" id="CP039704">
    <property type="protein sequence ID" value="QCI78998.1"/>
    <property type="molecule type" value="Genomic_DNA"/>
</dbReference>
<evidence type="ECO:0000259" key="8">
    <source>
        <dbReference type="PROSITE" id="PS50109"/>
    </source>
</evidence>
<protein>
    <recommendedName>
        <fullName evidence="2">histidine kinase</fullName>
        <ecNumber evidence="2">2.7.13.3</ecNumber>
    </recommendedName>
</protein>
<evidence type="ECO:0000256" key="2">
    <source>
        <dbReference type="ARBA" id="ARBA00012438"/>
    </source>
</evidence>
<evidence type="ECO:0000256" key="4">
    <source>
        <dbReference type="ARBA" id="ARBA00022679"/>
    </source>
</evidence>
<dbReference type="SUPFAM" id="SSF55874">
    <property type="entry name" value="ATPase domain of HSP90 chaperone/DNA topoisomerase II/histidine kinase"/>
    <property type="match status" value="1"/>
</dbReference>
<reference evidence="11" key="1">
    <citation type="submission" date="2019-04" db="EMBL/GenBank/DDBJ databases">
        <title>Complete genome sequence of Sphingomonas sp. W1-2-3.</title>
        <authorList>
            <person name="Im W.T."/>
        </authorList>
    </citation>
    <scope>NUCLEOTIDE SEQUENCE [LARGE SCALE GENOMIC DNA]</scope>
    <source>
        <strain evidence="11">W1-2-3</strain>
    </source>
</reference>
<evidence type="ECO:0000256" key="6">
    <source>
        <dbReference type="ARBA" id="ARBA00023012"/>
    </source>
</evidence>
<dbReference type="AlphaFoldDB" id="A0A4D7C780"/>
<keyword evidence="6" id="KW-0902">Two-component regulatory system</keyword>
<dbReference type="Proteomes" id="UP000298714">
    <property type="component" value="Chromosome"/>
</dbReference>
<dbReference type="PROSITE" id="PS50113">
    <property type="entry name" value="PAC"/>
    <property type="match status" value="1"/>
</dbReference>
<name>A0A4D7C780_9SPHN</name>
<keyword evidence="4" id="KW-0808">Transferase</keyword>
<dbReference type="Gene3D" id="1.10.287.130">
    <property type="match status" value="1"/>
</dbReference>
<feature type="region of interest" description="Disordered" evidence="7">
    <location>
        <begin position="1"/>
        <end position="24"/>
    </location>
</feature>
<keyword evidence="11" id="KW-1185">Reference proteome</keyword>
<comment type="catalytic activity">
    <reaction evidence="1">
        <text>ATP + protein L-histidine = ADP + protein N-phospho-L-histidine.</text>
        <dbReference type="EC" id="2.7.13.3"/>
    </reaction>
</comment>
<dbReference type="Gene3D" id="3.30.565.10">
    <property type="entry name" value="Histidine kinase-like ATPase, C-terminal domain"/>
    <property type="match status" value="1"/>
</dbReference>
<dbReference type="InterPro" id="IPR000700">
    <property type="entry name" value="PAS-assoc_C"/>
</dbReference>
<evidence type="ECO:0000313" key="10">
    <source>
        <dbReference type="EMBL" id="QCI78998.1"/>
    </source>
</evidence>
<dbReference type="Gene3D" id="3.30.450.20">
    <property type="entry name" value="PAS domain"/>
    <property type="match status" value="1"/>
</dbReference>
<dbReference type="InterPro" id="IPR004358">
    <property type="entry name" value="Sig_transdc_His_kin-like_C"/>
</dbReference>
<feature type="domain" description="Histidine kinase" evidence="8">
    <location>
        <begin position="100"/>
        <end position="311"/>
    </location>
</feature>
<evidence type="ECO:0000256" key="3">
    <source>
        <dbReference type="ARBA" id="ARBA00022553"/>
    </source>
</evidence>
<sequence>MVARRASESAASHPHVHAPQRGVHPARLEKLQAGEIWRSIVHNKTKTGEDYWIDASYIPQMSPGGELERYIGVRTDITAMIRALDEAQESARAKSVFLSTMSHELRTPLNAILGYAQLMKMNAAVSETMTTYLDIISENSSRLLDKINTILSYAEDEYIVRDSQVRPVDMRVLVQETISVLNPMAREFDVIIVNDVTPAVCITAQPAHLRSIFENLISNAVKYNRPGGKVLVTSEVYADIKKIMVQDNGIGIDESMGDKIFNRFERGQAQGSVVPGSGLGLTIVRDLVAQLGGRINYRSTPGKGTTFTVEL</sequence>
<dbReference type="PANTHER" id="PTHR43711">
    <property type="entry name" value="TWO-COMPONENT HISTIDINE KINASE"/>
    <property type="match status" value="1"/>
</dbReference>
<evidence type="ECO:0000313" key="11">
    <source>
        <dbReference type="Proteomes" id="UP000298714"/>
    </source>
</evidence>
<keyword evidence="3" id="KW-0597">Phosphoprotein</keyword>
<accession>A0A4D7C780</accession>
<dbReference type="CDD" id="cd00075">
    <property type="entry name" value="HATPase"/>
    <property type="match status" value="1"/>
</dbReference>
<dbReference type="InterPro" id="IPR036890">
    <property type="entry name" value="HATPase_C_sf"/>
</dbReference>
<feature type="domain" description="PAC" evidence="9">
    <location>
        <begin position="34"/>
        <end position="89"/>
    </location>
</feature>
<dbReference type="SUPFAM" id="SSF55785">
    <property type="entry name" value="PYP-like sensor domain (PAS domain)"/>
    <property type="match status" value="1"/>
</dbReference>
<dbReference type="PANTHER" id="PTHR43711:SF1">
    <property type="entry name" value="HISTIDINE KINASE 1"/>
    <property type="match status" value="1"/>
</dbReference>
<dbReference type="KEGG" id="hgn:E6W36_03615"/>
<keyword evidence="5 10" id="KW-0418">Kinase</keyword>
<dbReference type="InterPro" id="IPR036097">
    <property type="entry name" value="HisK_dim/P_sf"/>
</dbReference>
<dbReference type="InterPro" id="IPR035965">
    <property type="entry name" value="PAS-like_dom_sf"/>
</dbReference>